<keyword evidence="3" id="KW-1185">Reference proteome</keyword>
<keyword evidence="1" id="KW-0812">Transmembrane</keyword>
<feature type="transmembrane region" description="Helical" evidence="1">
    <location>
        <begin position="56"/>
        <end position="75"/>
    </location>
</feature>
<dbReference type="RefSeq" id="WP_209668384.1">
    <property type="nucleotide sequence ID" value="NZ_JAGGMS010000001.1"/>
</dbReference>
<feature type="transmembrane region" description="Helical" evidence="1">
    <location>
        <begin position="95"/>
        <end position="116"/>
    </location>
</feature>
<sequence length="152" mass="15913">MDSADARAALHLIRQRERQVAEEASRAWPSRWLIPATAAAAGVMLASGDFRGVPGVFWGSLVAGTLVFAGVFVVAARRARAVGVVYRPRFPGRLFAVWAGGAAAMIAVGMGGPPLARALGVPWPYTLSGFVLAAGMVVTAVATTRLTRVPRD</sequence>
<organism evidence="2 3">
    <name type="scientific">Amycolatopsis magusensis</name>
    <dbReference type="NCBI Taxonomy" id="882444"/>
    <lineage>
        <taxon>Bacteria</taxon>
        <taxon>Bacillati</taxon>
        <taxon>Actinomycetota</taxon>
        <taxon>Actinomycetes</taxon>
        <taxon>Pseudonocardiales</taxon>
        <taxon>Pseudonocardiaceae</taxon>
        <taxon>Amycolatopsis</taxon>
    </lineage>
</organism>
<gene>
    <name evidence="2" type="ORF">JOM49_007028</name>
</gene>
<name>A0ABS4Q1F6_9PSEU</name>
<comment type="caution">
    <text evidence="2">The sequence shown here is derived from an EMBL/GenBank/DDBJ whole genome shotgun (WGS) entry which is preliminary data.</text>
</comment>
<evidence type="ECO:0000256" key="1">
    <source>
        <dbReference type="SAM" id="Phobius"/>
    </source>
</evidence>
<accession>A0ABS4Q1F6</accession>
<reference evidence="2 3" key="1">
    <citation type="submission" date="2021-03" db="EMBL/GenBank/DDBJ databases">
        <title>Sequencing the genomes of 1000 actinobacteria strains.</title>
        <authorList>
            <person name="Klenk H.-P."/>
        </authorList>
    </citation>
    <scope>NUCLEOTIDE SEQUENCE [LARGE SCALE GENOMIC DNA]</scope>
    <source>
        <strain evidence="2 3">DSM 45510</strain>
    </source>
</reference>
<evidence type="ECO:0000313" key="3">
    <source>
        <dbReference type="Proteomes" id="UP000741013"/>
    </source>
</evidence>
<dbReference type="Proteomes" id="UP000741013">
    <property type="component" value="Unassembled WGS sequence"/>
</dbReference>
<keyword evidence="1" id="KW-0472">Membrane</keyword>
<proteinExistence type="predicted"/>
<keyword evidence="1" id="KW-1133">Transmembrane helix</keyword>
<dbReference type="EMBL" id="JAGGMS010000001">
    <property type="protein sequence ID" value="MBP2185502.1"/>
    <property type="molecule type" value="Genomic_DNA"/>
</dbReference>
<evidence type="ECO:0000313" key="2">
    <source>
        <dbReference type="EMBL" id="MBP2185502.1"/>
    </source>
</evidence>
<protein>
    <submittedName>
        <fullName evidence="2">Uncharacterized protein</fullName>
    </submittedName>
</protein>
<feature type="transmembrane region" description="Helical" evidence="1">
    <location>
        <begin position="122"/>
        <end position="142"/>
    </location>
</feature>